<proteinExistence type="predicted"/>
<dbReference type="InterPro" id="IPR036938">
    <property type="entry name" value="PAP2/HPO_sf"/>
</dbReference>
<name>A0A820XDM3_9BILA</name>
<feature type="non-terminal residue" evidence="1">
    <location>
        <position position="1"/>
    </location>
</feature>
<organism evidence="1 2">
    <name type="scientific">Rotaria socialis</name>
    <dbReference type="NCBI Taxonomy" id="392032"/>
    <lineage>
        <taxon>Eukaryota</taxon>
        <taxon>Metazoa</taxon>
        <taxon>Spiralia</taxon>
        <taxon>Gnathifera</taxon>
        <taxon>Rotifera</taxon>
        <taxon>Eurotatoria</taxon>
        <taxon>Bdelloidea</taxon>
        <taxon>Philodinida</taxon>
        <taxon>Philodinidae</taxon>
        <taxon>Rotaria</taxon>
    </lineage>
</organism>
<dbReference type="Gene3D" id="1.10.606.10">
    <property type="entry name" value="Vanadium-containing Chloroperoxidase, domain 2"/>
    <property type="match status" value="1"/>
</dbReference>
<protein>
    <submittedName>
        <fullName evidence="1">Uncharacterized protein</fullName>
    </submittedName>
</protein>
<dbReference type="Proteomes" id="UP000663851">
    <property type="component" value="Unassembled WGS sequence"/>
</dbReference>
<dbReference type="AlphaFoldDB" id="A0A820XDM3"/>
<dbReference type="Gene3D" id="1.10.606.20">
    <property type="match status" value="1"/>
</dbReference>
<dbReference type="PANTHER" id="PTHR34599">
    <property type="entry name" value="PEROXIDASE-RELATED"/>
    <property type="match status" value="1"/>
</dbReference>
<reference evidence="1" key="1">
    <citation type="submission" date="2021-02" db="EMBL/GenBank/DDBJ databases">
        <authorList>
            <person name="Nowell W R."/>
        </authorList>
    </citation>
    <scope>NUCLEOTIDE SEQUENCE</scope>
</reference>
<gene>
    <name evidence="1" type="ORF">HFQ381_LOCUS29845</name>
</gene>
<accession>A0A820XDM3</accession>
<evidence type="ECO:0000313" key="2">
    <source>
        <dbReference type="Proteomes" id="UP000663851"/>
    </source>
</evidence>
<dbReference type="EMBL" id="CAJOBO010004915">
    <property type="protein sequence ID" value="CAF4533006.1"/>
    <property type="molecule type" value="Genomic_DNA"/>
</dbReference>
<dbReference type="GO" id="GO:0004601">
    <property type="term" value="F:peroxidase activity"/>
    <property type="evidence" value="ECO:0007669"/>
    <property type="project" value="InterPro"/>
</dbReference>
<dbReference type="InterPro" id="IPR052559">
    <property type="entry name" value="V-haloperoxidase"/>
</dbReference>
<dbReference type="SUPFAM" id="SSF48317">
    <property type="entry name" value="Acid phosphatase/Vanadium-dependent haloperoxidase"/>
    <property type="match status" value="1"/>
</dbReference>
<dbReference type="InterPro" id="IPR016119">
    <property type="entry name" value="Br/Cl_peroxidase_C"/>
</dbReference>
<dbReference type="PANTHER" id="PTHR34599:SF1">
    <property type="entry name" value="PHOSPHATIDIC ACID PHOSPHATASE TYPE 2_HALOPEROXIDASE DOMAIN-CONTAINING PROTEIN"/>
    <property type="match status" value="1"/>
</dbReference>
<sequence length="241" mass="27179">CDPARTARAFAIIHGAIYHVRYGNQAETEINMGLIVGELAASFILKSRETDGSMINENYIPTLTPGYHQMDPTNPIQGFSDPHWGKVKPFFLDFASKFRAPNAVGEIIWIKNKHSTYQRSNPFWRPIIGIRDPQWVPLGAPSFPASVSGHATFGSATFEASRRFYDRDNISFQFQSDEYNGKTIDSNSGRPRPALFRSYASLSAAEQENADSRIYLGVHWRSDALRGQEIGRQVAFEVFRK</sequence>
<evidence type="ECO:0000313" key="1">
    <source>
        <dbReference type="EMBL" id="CAF4533006.1"/>
    </source>
</evidence>
<comment type="caution">
    <text evidence="1">The sequence shown here is derived from an EMBL/GenBank/DDBJ whole genome shotgun (WGS) entry which is preliminary data.</text>
</comment>